<accession>A0A0F9WFR1</accession>
<feature type="non-terminal residue" evidence="1">
    <location>
        <position position="1"/>
    </location>
</feature>
<gene>
    <name evidence="1" type="ORF">LCGC14_0363650</name>
</gene>
<proteinExistence type="predicted"/>
<protein>
    <submittedName>
        <fullName evidence="1">Uncharacterized protein</fullName>
    </submittedName>
</protein>
<organism evidence="1">
    <name type="scientific">marine sediment metagenome</name>
    <dbReference type="NCBI Taxonomy" id="412755"/>
    <lineage>
        <taxon>unclassified sequences</taxon>
        <taxon>metagenomes</taxon>
        <taxon>ecological metagenomes</taxon>
    </lineage>
</organism>
<dbReference type="EMBL" id="LAZR01000284">
    <property type="protein sequence ID" value="KKN77168.1"/>
    <property type="molecule type" value="Genomic_DNA"/>
</dbReference>
<name>A0A0F9WFR1_9ZZZZ</name>
<sequence>GCYTPQKSIPKAHRENRDAYVEVVEDEHGNVLKTRYTREAGHCYCGTAFPVEIEGPKGLSMLGVKV</sequence>
<comment type="caution">
    <text evidence="1">The sequence shown here is derived from an EMBL/GenBank/DDBJ whole genome shotgun (WGS) entry which is preliminary data.</text>
</comment>
<evidence type="ECO:0000313" key="1">
    <source>
        <dbReference type="EMBL" id="KKN77168.1"/>
    </source>
</evidence>
<dbReference type="AlphaFoldDB" id="A0A0F9WFR1"/>
<reference evidence="1" key="1">
    <citation type="journal article" date="2015" name="Nature">
        <title>Complex archaea that bridge the gap between prokaryotes and eukaryotes.</title>
        <authorList>
            <person name="Spang A."/>
            <person name="Saw J.H."/>
            <person name="Jorgensen S.L."/>
            <person name="Zaremba-Niedzwiedzka K."/>
            <person name="Martijn J."/>
            <person name="Lind A.E."/>
            <person name="van Eijk R."/>
            <person name="Schleper C."/>
            <person name="Guy L."/>
            <person name="Ettema T.J."/>
        </authorList>
    </citation>
    <scope>NUCLEOTIDE SEQUENCE</scope>
</reference>